<dbReference type="Proteomes" id="UP000319342">
    <property type="component" value="Chromosome"/>
</dbReference>
<dbReference type="SUPFAM" id="SSF55347">
    <property type="entry name" value="Glyceraldehyde-3-phosphate dehydrogenase-like, C-terminal domain"/>
    <property type="match status" value="1"/>
</dbReference>
<dbReference type="EMBL" id="CP036290">
    <property type="protein sequence ID" value="QDU84835.1"/>
    <property type="molecule type" value="Genomic_DNA"/>
</dbReference>
<keyword evidence="3" id="KW-0560">Oxidoreductase</keyword>
<dbReference type="PROSITE" id="PS51318">
    <property type="entry name" value="TAT"/>
    <property type="match status" value="1"/>
</dbReference>
<feature type="domain" description="Gfo/Idh/MocA-like oxidoreductase N-terminal" evidence="1">
    <location>
        <begin position="54"/>
        <end position="182"/>
    </location>
</feature>
<gene>
    <name evidence="3" type="primary">iolG_4</name>
    <name evidence="3" type="ORF">Pla163_19510</name>
</gene>
<dbReference type="Gene3D" id="3.40.50.720">
    <property type="entry name" value="NAD(P)-binding Rossmann-like Domain"/>
    <property type="match status" value="1"/>
</dbReference>
<dbReference type="Pfam" id="PF22725">
    <property type="entry name" value="GFO_IDH_MocA_C3"/>
    <property type="match status" value="1"/>
</dbReference>
<dbReference type="Pfam" id="PF01408">
    <property type="entry name" value="GFO_IDH_MocA"/>
    <property type="match status" value="1"/>
</dbReference>
<reference evidence="3 4" key="1">
    <citation type="submission" date="2019-02" db="EMBL/GenBank/DDBJ databases">
        <title>Deep-cultivation of Planctomycetes and their phenomic and genomic characterization uncovers novel biology.</title>
        <authorList>
            <person name="Wiegand S."/>
            <person name="Jogler M."/>
            <person name="Boedeker C."/>
            <person name="Pinto D."/>
            <person name="Vollmers J."/>
            <person name="Rivas-Marin E."/>
            <person name="Kohn T."/>
            <person name="Peeters S.H."/>
            <person name="Heuer A."/>
            <person name="Rast P."/>
            <person name="Oberbeckmann S."/>
            <person name="Bunk B."/>
            <person name="Jeske O."/>
            <person name="Meyerdierks A."/>
            <person name="Storesund J.E."/>
            <person name="Kallscheuer N."/>
            <person name="Luecker S."/>
            <person name="Lage O.M."/>
            <person name="Pohl T."/>
            <person name="Merkel B.J."/>
            <person name="Hornburger P."/>
            <person name="Mueller R.-W."/>
            <person name="Bruemmer F."/>
            <person name="Labrenz M."/>
            <person name="Spormann A.M."/>
            <person name="Op den Camp H."/>
            <person name="Overmann J."/>
            <person name="Amann R."/>
            <person name="Jetten M.S.M."/>
            <person name="Mascher T."/>
            <person name="Medema M.H."/>
            <person name="Devos D.P."/>
            <person name="Kaster A.-K."/>
            <person name="Ovreas L."/>
            <person name="Rohde M."/>
            <person name="Galperin M.Y."/>
            <person name="Jogler C."/>
        </authorList>
    </citation>
    <scope>NUCLEOTIDE SEQUENCE [LARGE SCALE GENOMIC DNA]</scope>
    <source>
        <strain evidence="3 4">Pla163</strain>
    </source>
</reference>
<dbReference type="GO" id="GO:0050112">
    <property type="term" value="F:inositol 2-dehydrogenase (NAD+) activity"/>
    <property type="evidence" value="ECO:0007669"/>
    <property type="project" value="UniProtKB-EC"/>
</dbReference>
<dbReference type="AlphaFoldDB" id="A0A518D059"/>
<organism evidence="3 4">
    <name type="scientific">Rohdeia mirabilis</name>
    <dbReference type="NCBI Taxonomy" id="2528008"/>
    <lineage>
        <taxon>Bacteria</taxon>
        <taxon>Pseudomonadati</taxon>
        <taxon>Planctomycetota</taxon>
        <taxon>Planctomycetia</taxon>
        <taxon>Planctomycetia incertae sedis</taxon>
        <taxon>Rohdeia</taxon>
    </lineage>
</organism>
<feature type="domain" description="GFO/IDH/MocA-like oxidoreductase" evidence="2">
    <location>
        <begin position="205"/>
        <end position="338"/>
    </location>
</feature>
<evidence type="ECO:0000259" key="2">
    <source>
        <dbReference type="Pfam" id="PF22725"/>
    </source>
</evidence>
<dbReference type="EC" id="1.1.1.18" evidence="3"/>
<evidence type="ECO:0000313" key="3">
    <source>
        <dbReference type="EMBL" id="QDU84835.1"/>
    </source>
</evidence>
<evidence type="ECO:0000313" key="4">
    <source>
        <dbReference type="Proteomes" id="UP000319342"/>
    </source>
</evidence>
<accession>A0A518D059</accession>
<name>A0A518D059_9BACT</name>
<dbReference type="GO" id="GO:0000166">
    <property type="term" value="F:nucleotide binding"/>
    <property type="evidence" value="ECO:0007669"/>
    <property type="project" value="InterPro"/>
</dbReference>
<dbReference type="RefSeq" id="WP_145187077.1">
    <property type="nucleotide sequence ID" value="NZ_CP036290.1"/>
</dbReference>
<protein>
    <submittedName>
        <fullName evidence="3">Inositol 2-dehydrogenase</fullName>
        <ecNumber evidence="3">1.1.1.18</ecNumber>
    </submittedName>
</protein>
<dbReference type="InterPro" id="IPR055170">
    <property type="entry name" value="GFO_IDH_MocA-like_dom"/>
</dbReference>
<dbReference type="PANTHER" id="PTHR43818:SF5">
    <property type="entry name" value="OXIDOREDUCTASE FAMILY PROTEIN"/>
    <property type="match status" value="1"/>
</dbReference>
<evidence type="ECO:0000259" key="1">
    <source>
        <dbReference type="Pfam" id="PF01408"/>
    </source>
</evidence>
<dbReference type="PANTHER" id="PTHR43818">
    <property type="entry name" value="BCDNA.GH03377"/>
    <property type="match status" value="1"/>
</dbReference>
<dbReference type="InterPro" id="IPR036291">
    <property type="entry name" value="NAD(P)-bd_dom_sf"/>
</dbReference>
<sequence length="439" mass="47487">MNEPTEHAVPTSTGSPTRRNVLTAGAAFAALSASPAAALAAPRILRGAQDQREIRVGLVGCGGRGTGAARQALRTAGPVRLVAMADAFSDRLSGSLGHLTNPDLGVADRVDVPESRRFVGFDAYQRLLAEDLDMVILATPPHFRPDQFEAAVAADKHVFMEKPVAVDGAGVRKVLAAGRSAESKGLGVGVGLQRHHQNGYREAFERVLEDGAIGDIVAAHCYWNMGGLWMNQRAEAWSDMEWQMRNWLYFTWLSGDHIVEQHIHNLDVINWAKGGFPVRCHGMGGRQVRTDAAYGHIYDHHAVAFEYEDGTQAFSQCRQIDGCSNRVSEHLIGTKGRADLDSGSWRISGATNWSHAGPNNDPYQTEHDDLFASIRAGKPYNEAHQGAMSTLTAIMGRVASYTGQNITRDAVLNDEARLGPEAYAWGSLGVDAVPMPGRG</sequence>
<dbReference type="InterPro" id="IPR050463">
    <property type="entry name" value="Gfo/Idh/MocA_oxidrdct_glycsds"/>
</dbReference>
<dbReference type="InterPro" id="IPR000683">
    <property type="entry name" value="Gfo/Idh/MocA-like_OxRdtase_N"/>
</dbReference>
<dbReference type="InterPro" id="IPR006311">
    <property type="entry name" value="TAT_signal"/>
</dbReference>
<proteinExistence type="predicted"/>
<dbReference type="OrthoDB" id="253515at2"/>
<dbReference type="Gene3D" id="3.30.360.10">
    <property type="entry name" value="Dihydrodipicolinate Reductase, domain 2"/>
    <property type="match status" value="1"/>
</dbReference>
<keyword evidence="4" id="KW-1185">Reference proteome</keyword>
<dbReference type="SUPFAM" id="SSF51735">
    <property type="entry name" value="NAD(P)-binding Rossmann-fold domains"/>
    <property type="match status" value="1"/>
</dbReference>